<reference evidence="1 2" key="1">
    <citation type="journal article" date="2019" name="Nat. Ecol. Evol.">
        <title>Megaphylogeny resolves global patterns of mushroom evolution.</title>
        <authorList>
            <person name="Varga T."/>
            <person name="Krizsan K."/>
            <person name="Foldi C."/>
            <person name="Dima B."/>
            <person name="Sanchez-Garcia M."/>
            <person name="Sanchez-Ramirez S."/>
            <person name="Szollosi G.J."/>
            <person name="Szarkandi J.G."/>
            <person name="Papp V."/>
            <person name="Albert L."/>
            <person name="Andreopoulos W."/>
            <person name="Angelini C."/>
            <person name="Antonin V."/>
            <person name="Barry K.W."/>
            <person name="Bougher N.L."/>
            <person name="Buchanan P."/>
            <person name="Buyck B."/>
            <person name="Bense V."/>
            <person name="Catcheside P."/>
            <person name="Chovatia M."/>
            <person name="Cooper J."/>
            <person name="Damon W."/>
            <person name="Desjardin D."/>
            <person name="Finy P."/>
            <person name="Geml J."/>
            <person name="Haridas S."/>
            <person name="Hughes K."/>
            <person name="Justo A."/>
            <person name="Karasinski D."/>
            <person name="Kautmanova I."/>
            <person name="Kiss B."/>
            <person name="Kocsube S."/>
            <person name="Kotiranta H."/>
            <person name="LaButti K.M."/>
            <person name="Lechner B.E."/>
            <person name="Liimatainen K."/>
            <person name="Lipzen A."/>
            <person name="Lukacs Z."/>
            <person name="Mihaltcheva S."/>
            <person name="Morgado L.N."/>
            <person name="Niskanen T."/>
            <person name="Noordeloos M.E."/>
            <person name="Ohm R.A."/>
            <person name="Ortiz-Santana B."/>
            <person name="Ovrebo C."/>
            <person name="Racz N."/>
            <person name="Riley R."/>
            <person name="Savchenko A."/>
            <person name="Shiryaev A."/>
            <person name="Soop K."/>
            <person name="Spirin V."/>
            <person name="Szebenyi C."/>
            <person name="Tomsovsky M."/>
            <person name="Tulloss R.E."/>
            <person name="Uehling J."/>
            <person name="Grigoriev I.V."/>
            <person name="Vagvolgyi C."/>
            <person name="Papp T."/>
            <person name="Martin F.M."/>
            <person name="Miettinen O."/>
            <person name="Hibbett D.S."/>
            <person name="Nagy L.G."/>
        </authorList>
    </citation>
    <scope>NUCLEOTIDE SEQUENCE [LARGE SCALE GENOMIC DNA]</scope>
    <source>
        <strain evidence="1 2">CBS 166.37</strain>
    </source>
</reference>
<dbReference type="EMBL" id="ML213654">
    <property type="protein sequence ID" value="TFK33132.1"/>
    <property type="molecule type" value="Genomic_DNA"/>
</dbReference>
<gene>
    <name evidence="1" type="ORF">BDQ12DRAFT_691541</name>
</gene>
<organism evidence="1 2">
    <name type="scientific">Crucibulum laeve</name>
    <dbReference type="NCBI Taxonomy" id="68775"/>
    <lineage>
        <taxon>Eukaryota</taxon>
        <taxon>Fungi</taxon>
        <taxon>Dikarya</taxon>
        <taxon>Basidiomycota</taxon>
        <taxon>Agaricomycotina</taxon>
        <taxon>Agaricomycetes</taxon>
        <taxon>Agaricomycetidae</taxon>
        <taxon>Agaricales</taxon>
        <taxon>Agaricineae</taxon>
        <taxon>Nidulariaceae</taxon>
        <taxon>Crucibulum</taxon>
    </lineage>
</organism>
<evidence type="ECO:0000313" key="1">
    <source>
        <dbReference type="EMBL" id="TFK33132.1"/>
    </source>
</evidence>
<accession>A0A5C3LKG1</accession>
<keyword evidence="2" id="KW-1185">Reference proteome</keyword>
<dbReference type="Proteomes" id="UP000308652">
    <property type="component" value="Unassembled WGS sequence"/>
</dbReference>
<evidence type="ECO:0000313" key="2">
    <source>
        <dbReference type="Proteomes" id="UP000308652"/>
    </source>
</evidence>
<proteinExistence type="predicted"/>
<protein>
    <submittedName>
        <fullName evidence="1">Uncharacterized protein</fullName>
    </submittedName>
</protein>
<dbReference type="AlphaFoldDB" id="A0A5C3LKG1"/>
<sequence length="102" mass="11495">MSCHNRKRKSGKKEGRLPASLLLCLSIQAEVWVGEWRHRMKYIIRTCMVLPFHDILTISTFNRFCTSPISRTFHCPTPLLLLAPPGLDALTTEAGGHGHGIR</sequence>
<name>A0A5C3LKG1_9AGAR</name>